<feature type="chain" id="PRO_5029722389" evidence="1">
    <location>
        <begin position="21"/>
        <end position="82"/>
    </location>
</feature>
<accession>A0A7I8J361</accession>
<evidence type="ECO:0000256" key="1">
    <source>
        <dbReference type="SAM" id="SignalP"/>
    </source>
</evidence>
<name>A0A7I8J361_SPIIN</name>
<sequence length="82" mass="8886">MAFMVGLFLGELLRQRAASAAALCAPLVEYCPSRLGSIMRENLRGSFSHGRAHSTRFCSLLGLLLSTDRRPESSSSSTTPKL</sequence>
<organism evidence="2">
    <name type="scientific">Spirodela intermedia</name>
    <name type="common">Intermediate duckweed</name>
    <dbReference type="NCBI Taxonomy" id="51605"/>
    <lineage>
        <taxon>Eukaryota</taxon>
        <taxon>Viridiplantae</taxon>
        <taxon>Streptophyta</taxon>
        <taxon>Embryophyta</taxon>
        <taxon>Tracheophyta</taxon>
        <taxon>Spermatophyta</taxon>
        <taxon>Magnoliopsida</taxon>
        <taxon>Liliopsida</taxon>
        <taxon>Araceae</taxon>
        <taxon>Lemnoideae</taxon>
        <taxon>Spirodela</taxon>
    </lineage>
</organism>
<proteinExistence type="predicted"/>
<evidence type="ECO:0000313" key="2">
    <source>
        <dbReference type="EMBL" id="CAA2625265.1"/>
    </source>
</evidence>
<feature type="signal peptide" evidence="1">
    <location>
        <begin position="1"/>
        <end position="20"/>
    </location>
</feature>
<dbReference type="AlphaFoldDB" id="A0A7I8J361"/>
<evidence type="ECO:0000313" key="3">
    <source>
        <dbReference type="Proteomes" id="UP001189122"/>
    </source>
</evidence>
<dbReference type="EMBL" id="LR743596">
    <property type="protein sequence ID" value="CAA2625265.1"/>
    <property type="molecule type" value="Genomic_DNA"/>
</dbReference>
<protein>
    <submittedName>
        <fullName evidence="2">Uncharacterized protein</fullName>
    </submittedName>
</protein>
<gene>
    <name evidence="2" type="ORF">SI7747_09011036</name>
</gene>
<reference evidence="2 3" key="1">
    <citation type="submission" date="2019-12" db="EMBL/GenBank/DDBJ databases">
        <authorList>
            <person name="Scholz U."/>
            <person name="Mascher M."/>
            <person name="Fiebig A."/>
        </authorList>
    </citation>
    <scope>NUCLEOTIDE SEQUENCE</scope>
</reference>
<keyword evidence="3" id="KW-1185">Reference proteome</keyword>
<dbReference type="EMBL" id="CACRZD030000009">
    <property type="protein sequence ID" value="CAA6664646.1"/>
    <property type="molecule type" value="Genomic_DNA"/>
</dbReference>
<dbReference type="Proteomes" id="UP001189122">
    <property type="component" value="Unassembled WGS sequence"/>
</dbReference>
<keyword evidence="1" id="KW-0732">Signal</keyword>